<dbReference type="InterPro" id="IPR049492">
    <property type="entry name" value="BD-FAE-like_dom"/>
</dbReference>
<dbReference type="AlphaFoldDB" id="A0A1M5F658"/>
<evidence type="ECO:0000313" key="5">
    <source>
        <dbReference type="Proteomes" id="UP000184520"/>
    </source>
</evidence>
<evidence type="ECO:0000313" key="4">
    <source>
        <dbReference type="EMBL" id="SHF86868.1"/>
    </source>
</evidence>
<evidence type="ECO:0000259" key="3">
    <source>
        <dbReference type="Pfam" id="PF20434"/>
    </source>
</evidence>
<evidence type="ECO:0000256" key="2">
    <source>
        <dbReference type="SAM" id="SignalP"/>
    </source>
</evidence>
<protein>
    <submittedName>
        <fullName evidence="4">Pectinesterase</fullName>
    </submittedName>
</protein>
<dbReference type="Gene3D" id="3.40.50.1820">
    <property type="entry name" value="alpha/beta hydrolase"/>
    <property type="match status" value="1"/>
</dbReference>
<feature type="domain" description="BD-FAE-like" evidence="3">
    <location>
        <begin position="79"/>
        <end position="263"/>
    </location>
</feature>
<gene>
    <name evidence="4" type="ORF">SAMN05216361_0689</name>
</gene>
<dbReference type="OrthoDB" id="9771666at2"/>
<dbReference type="EMBL" id="FQWD01000001">
    <property type="protein sequence ID" value="SHF86868.1"/>
    <property type="molecule type" value="Genomic_DNA"/>
</dbReference>
<accession>A0A1M5F658</accession>
<keyword evidence="5" id="KW-1185">Reference proteome</keyword>
<proteinExistence type="predicted"/>
<dbReference type="Pfam" id="PF20434">
    <property type="entry name" value="BD-FAE"/>
    <property type="match status" value="1"/>
</dbReference>
<evidence type="ECO:0000256" key="1">
    <source>
        <dbReference type="ARBA" id="ARBA00022801"/>
    </source>
</evidence>
<dbReference type="SUPFAM" id="SSF53474">
    <property type="entry name" value="alpha/beta-Hydrolases"/>
    <property type="match status" value="1"/>
</dbReference>
<dbReference type="GO" id="GO:0016787">
    <property type="term" value="F:hydrolase activity"/>
    <property type="evidence" value="ECO:0007669"/>
    <property type="project" value="UniProtKB-KW"/>
</dbReference>
<dbReference type="InterPro" id="IPR050300">
    <property type="entry name" value="GDXG_lipolytic_enzyme"/>
</dbReference>
<dbReference type="Proteomes" id="UP000184520">
    <property type="component" value="Unassembled WGS sequence"/>
</dbReference>
<reference evidence="5" key="1">
    <citation type="submission" date="2016-11" db="EMBL/GenBank/DDBJ databases">
        <authorList>
            <person name="Varghese N."/>
            <person name="Submissions S."/>
        </authorList>
    </citation>
    <scope>NUCLEOTIDE SEQUENCE [LARGE SCALE GENOMIC DNA]</scope>
    <source>
        <strain evidence="5">CGMCC 1.8995</strain>
    </source>
</reference>
<keyword evidence="2" id="KW-0732">Signal</keyword>
<dbReference type="RefSeq" id="WP_073317778.1">
    <property type="nucleotide sequence ID" value="NZ_FQWD01000001.1"/>
</dbReference>
<feature type="chain" id="PRO_5009910052" evidence="2">
    <location>
        <begin position="23"/>
        <end position="327"/>
    </location>
</feature>
<name>A0A1M5F658_9ALTE</name>
<dbReference type="PANTHER" id="PTHR48081:SF13">
    <property type="entry name" value="ALPHA_BETA HYDROLASE"/>
    <property type="match status" value="1"/>
</dbReference>
<dbReference type="InterPro" id="IPR029058">
    <property type="entry name" value="AB_hydrolase_fold"/>
</dbReference>
<dbReference type="PANTHER" id="PTHR48081">
    <property type="entry name" value="AB HYDROLASE SUPERFAMILY PROTEIN C4A8.06C"/>
    <property type="match status" value="1"/>
</dbReference>
<keyword evidence="1" id="KW-0378">Hydrolase</keyword>
<dbReference type="STRING" id="634436.SAMN05216361_0689"/>
<sequence length="327" mass="36229">MNLKRVSLFLLLCSMLSTTALAKETTFQVDDGYTPGERFARYKPKHPELKWPVLQYREGQAAEFERPYKSLGNRDLHIDTFFPSAENHNGQAIVLIHGGGWRAGNKSHFYPLANKLAQLGYTVFTPEYRLSIEAQYPAGMLDIVDAVLWVKVNSETLMINPDRVAIGGGSSGGQMAALAGFTAHLPLFNPHQDADPRVNAVIDLDGVLDFTTPLALQFEDKRKATSAAALWLGGDYQSMPARWKEASAATHVHNNAPPTLVISSGQVRFTAGHEAVGKALNQYGIDYEFVMLPPTIHTFWLFEPYLSQTTQTIHTFLQRVATQGVPQ</sequence>
<feature type="signal peptide" evidence="2">
    <location>
        <begin position="1"/>
        <end position="22"/>
    </location>
</feature>
<organism evidence="4 5">
    <name type="scientific">Marisediminitalea aggregata</name>
    <dbReference type="NCBI Taxonomy" id="634436"/>
    <lineage>
        <taxon>Bacteria</taxon>
        <taxon>Pseudomonadati</taxon>
        <taxon>Pseudomonadota</taxon>
        <taxon>Gammaproteobacteria</taxon>
        <taxon>Alteromonadales</taxon>
        <taxon>Alteromonadaceae</taxon>
        <taxon>Marisediminitalea</taxon>
    </lineage>
</organism>